<feature type="region of interest" description="Disordered" evidence="6">
    <location>
        <begin position="1792"/>
        <end position="1825"/>
    </location>
</feature>
<dbReference type="Pfam" id="PF17892">
    <property type="entry name" value="Cadherin_5"/>
    <property type="match status" value="1"/>
</dbReference>
<feature type="region of interest" description="Disordered" evidence="6">
    <location>
        <begin position="1612"/>
        <end position="1639"/>
    </location>
</feature>
<feature type="compositionally biased region" description="Polar residues" evidence="6">
    <location>
        <begin position="1620"/>
        <end position="1637"/>
    </location>
</feature>
<evidence type="ECO:0000256" key="5">
    <source>
        <dbReference type="ARBA" id="ARBA00023273"/>
    </source>
</evidence>
<feature type="compositionally biased region" description="Low complexity" evidence="6">
    <location>
        <begin position="1708"/>
        <end position="1722"/>
    </location>
</feature>
<proteinExistence type="predicted"/>
<feature type="compositionally biased region" description="Polar residues" evidence="6">
    <location>
        <begin position="1898"/>
        <end position="1915"/>
    </location>
</feature>
<keyword evidence="3" id="KW-0963">Cytoplasm</keyword>
<evidence type="ECO:0000256" key="3">
    <source>
        <dbReference type="ARBA" id="ARBA00022490"/>
    </source>
</evidence>
<feature type="compositionally biased region" description="Low complexity" evidence="6">
    <location>
        <begin position="2263"/>
        <end position="2272"/>
    </location>
</feature>
<dbReference type="Proteomes" id="UP000199045">
    <property type="component" value="Unassembled WGS sequence"/>
</dbReference>
<comment type="subcellular location">
    <subcellularLocation>
        <location evidence="1">Cell projection</location>
        <location evidence="1">Cilium</location>
    </subcellularLocation>
    <subcellularLocation>
        <location evidence="2">Cytoplasm</location>
    </subcellularLocation>
</comment>
<dbReference type="EMBL" id="FNBN01000002">
    <property type="protein sequence ID" value="SDF82109.1"/>
    <property type="molecule type" value="Genomic_DNA"/>
</dbReference>
<dbReference type="NCBIfam" id="TIGR01965">
    <property type="entry name" value="VCBS_repeat"/>
    <property type="match status" value="2"/>
</dbReference>
<dbReference type="Gene3D" id="2.60.40.3440">
    <property type="match status" value="14"/>
</dbReference>
<evidence type="ECO:0000256" key="2">
    <source>
        <dbReference type="ARBA" id="ARBA00004496"/>
    </source>
</evidence>
<sequence length="2546" mass="261745">MKSHLIRVLLGISMVLFPFLVFSQLPYSPCSPTGGKKANILGVETKYRAPGGAAPTFTIPAGTKSIVVFVSSETGDLSTGIEPERGDEDFITINAIIDIPSSTSSGFINYAKNTFTNGSGTNVYGWRDVILGAQIPNGSKIGDKTPDLNNVNFTISGSTLTIAENATGIHSAFYVEYLSPNTNSFDPLPTEIRTLLHGATSLNTDLVIPIPAGASLLTISGKGINSSNADLNSSNGTEEGYSSLHITMDLDAGLTNGFVTLANGGTVDRRSNYVISNRSNTSASDLVSSGAITGDYAAKNTSTGAVGLYNPQIYISGSNLIIKRDASYARDFDDAYTIEFYKRVGQGMSAEFIDNDIRSIAASSYPAAGVTRTFKIPSGTNFIYFNQTANAVNLSVESNENSLAAYGYIDLLTETVTGYYYQQVGSNTGTGRREDNYAFKDVPLDSTSTHDHVNTVGFRAGYPYDLRFTLSADKSELIVTNQTGLANQTYQFLLSADFFGARPDLAFNTPNITFAKGATCSQLKVNVQVCNPGAGNATGGMPIAFYNGDPTVNPAAVLLHLDTLDQQIKAGECKNFSFDVDLSSISTPTMDLVMILNDDGTFVPGSVGHAVGTPFALSALDTRNPYYKECYYDNNIFTKTVNVNSCPVIDPDPDKSSGATGNYTYLNTFTAGSATPAKIADADLTIVSPGTGDIYGATITLTNILDAGQEGIYLTGTLPAGITISGEGTGVITLSGQASQADYIAAIKMLGYKNTNSTPNTTDRIITTTLKDGAQSGPVATTTIKILTNPGINVTGNSVTIPDNSTTSNTTDGTDFGQTTGTTIAHTFTIQNSGTGTLTLTGTPLVSISGDPGFTVTVQPATSSLNGGASTTFEITFDPASHTAGIYNATITIKNSDADADKADYTFVVSVGTNRLPTVTNSSVTGNEDNTLTFANTDFTSHYTDADASPLDKIKVVSLPQHGTLMLNGSAVTIGQEIPAADLGNITFVPDADWNGSTSFDWVASDGMGYAATPATMTIDINPVNDAPVLTVPAGSTVSEETPTPIPGISATDIDAGTGIVTVTISVPSGGFSATSGGGVTVSGTPDALVLSGTISDINVFIAGNNLNYTSVHNPPASVTATVNISDNGNTGTGGALQDTKTFPITITSVNTPPTGTGDTKTTIRDTPVSGSVSGTDPDGDALTFAKDTDPAHGSVVVNTDGTYTYTPAAGYTGTDQFTIIISDGQGGTATVTVDITVNAPPNNPPTGTGDTKTTTQDTPVSGSVSGTDPDGDALTFTKDTDPAHGSVTVNADGTYTYTPAAGYTGADSFTITISDGNGGTATVTVNITVNPPPNNPPTGTGDTKTTTRDTPVSGSVSGTDPDGDALTFAKDTDPAHGSVVVNADGTYTYTPAAGYTGTDNFTIIISDGRGGTTTVTVNITVNVPPNNPPTGTGDTKTTIQDTPVSGSVSGTDPDGDALTFTKDTDPAHGSVVVNADGTYTYTPAAGYVGTDNFAIIISDGKGGTTTVTVDITVNPRPNTPPTGTGDTKTTNQDTPVNGSVSGTDPDGDALTFTKNTDPAHGSVIVNADGTYTYTPDAGYTGTDNFTIVIDDGRGGTTTVTVNIIVNPVVPANNPPTGTGDTKTTIQDTPVNGSVSGTDPDGDALTFTKATDPAHGTVLVNTDGTYTYTPAVGYIGTDNFNITISDGRGGSTTVTVDITVDPRPNTPPTGTGDTKTTTQDTPVNGSVSGTDPDGDALTFTKDTDPAHGSVVVNADGTYTYTPGAGYTGPDSFTITINDGKGGTTTVTVNITVNPPPNNPPTGTGDTKTTNQDTPVNGSVSGTDPDGDALTFTKDTDPTHGSVVVNADGTYTYTPAAGYTGTDSFTITISDGKGGTTTVTVNITVNPVVPANNPPTGTGDTKTTNQDTPVNGSVSGTDPDGDALTFTKATDPAHGSVVVNTNGTYTYTPAAGYTGTDNFTITISDGKGGTTTVTVNITVNPVVPPNNPPTGTGDTRVTTVDTPVDGAVSGTDPDGDPLTYSIGTDPSNGSIIFSSDGTYTYTPNPGYIGPDNFTVIISDGRGGNKIVTVDITVNPVAPPNNPPIGTGDTRTTTQDTPVSGIVSGLDPDGDALTYTKGADVLHGSVVVNSDGTYTYTPAAGYTGTDNFTVNISDGKGGVVTVTVNLTVTPVVAPGNNPPTGTGDTKTTNQDTPVSGAVSGTDADGDALTFTKGTDPAHGSVVVNTDGTYTYTPAAGYTGTDNFTITISDGKGGTTTVTVNVTVSPVVPANNPPTGTGDAKTTEQDTPVNGAVSGTDPDGDVLTFTKGTDPAHGSVVVNADGTYTYTPAAGYSGADNFTIIISDGKGGTTTVTVNITVTVKATTPPVAADDKGETKANTAVTIEVLTNDNAGNSSLDKESVEIVDQPAHGTVKVNEDGTIVYTPDPGYTGEDVFTYHVANTNGQFSNTATVRITITLSTINVPNLFTPNGDGKNDNFEIRGLNQYYENELIIVNRWGNEVYRQKGYQNTWKGEGLNEGTYYYLLRMRRNADAEWEVVKGYITLIRSFKK</sequence>
<dbReference type="Pfam" id="PF13585">
    <property type="entry name" value="CHU_C"/>
    <property type="match status" value="1"/>
</dbReference>
<feature type="region of interest" description="Disordered" evidence="6">
    <location>
        <begin position="2169"/>
        <end position="2189"/>
    </location>
</feature>
<name>A0A1G7P933_CHIFI</name>
<feature type="compositionally biased region" description="Low complexity" evidence="6">
    <location>
        <begin position="1338"/>
        <end position="1353"/>
    </location>
</feature>
<dbReference type="Pfam" id="PF17963">
    <property type="entry name" value="Big_9"/>
    <property type="match status" value="14"/>
</dbReference>
<evidence type="ECO:0000313" key="10">
    <source>
        <dbReference type="Proteomes" id="UP000199045"/>
    </source>
</evidence>
<evidence type="ECO:0000256" key="4">
    <source>
        <dbReference type="ARBA" id="ARBA00023069"/>
    </source>
</evidence>
<feature type="compositionally biased region" description="Low complexity" evidence="6">
    <location>
        <begin position="1800"/>
        <end position="1814"/>
    </location>
</feature>
<dbReference type="STRING" id="104663.SAMN04488121_1021090"/>
<feature type="region of interest" description="Disordered" evidence="6">
    <location>
        <begin position="1514"/>
        <end position="1546"/>
    </location>
</feature>
<feature type="region of interest" description="Disordered" evidence="6">
    <location>
        <begin position="1424"/>
        <end position="1454"/>
    </location>
</feature>
<feature type="compositionally biased region" description="Low complexity" evidence="6">
    <location>
        <begin position="1424"/>
        <end position="1439"/>
    </location>
</feature>
<dbReference type="Pfam" id="PF22544">
    <property type="entry name" value="HYDIN_VesB_CFA65-like_Ig"/>
    <property type="match status" value="1"/>
</dbReference>
<dbReference type="InterPro" id="IPR053879">
    <property type="entry name" value="HYDIN_VesB_CFA65-like_Ig"/>
</dbReference>
<dbReference type="InterPro" id="IPR041690">
    <property type="entry name" value="Cadherin_5"/>
</dbReference>
<feature type="compositionally biased region" description="Low complexity" evidence="6">
    <location>
        <begin position="1886"/>
        <end position="1897"/>
    </location>
</feature>
<dbReference type="NCBIfam" id="NF012211">
    <property type="entry name" value="tand_rpt_95"/>
    <property type="match status" value="15"/>
</dbReference>
<dbReference type="InterPro" id="IPR010221">
    <property type="entry name" value="VCBS_dom"/>
</dbReference>
<feature type="compositionally biased region" description="Low complexity" evidence="6">
    <location>
        <begin position="1152"/>
        <end position="1168"/>
    </location>
</feature>
<feature type="region of interest" description="Disordered" evidence="6">
    <location>
        <begin position="1239"/>
        <end position="1271"/>
    </location>
</feature>
<dbReference type="InterPro" id="IPR026341">
    <property type="entry name" value="T9SS_type_B"/>
</dbReference>
<feature type="region of interest" description="Disordered" evidence="6">
    <location>
        <begin position="1146"/>
        <end position="1178"/>
    </location>
</feature>
<feature type="region of interest" description="Disordered" evidence="6">
    <location>
        <begin position="1699"/>
        <end position="1732"/>
    </location>
</feature>
<feature type="compositionally biased region" description="Low complexity" evidence="6">
    <location>
        <begin position="1246"/>
        <end position="1260"/>
    </location>
</feature>
<dbReference type="InterPro" id="IPR013783">
    <property type="entry name" value="Ig-like_fold"/>
</dbReference>
<feature type="compositionally biased region" description="Polar residues" evidence="6">
    <location>
        <begin position="1440"/>
        <end position="1451"/>
    </location>
</feature>
<feature type="domain" description="Cadherin-like" evidence="7">
    <location>
        <begin position="914"/>
        <end position="1021"/>
    </location>
</feature>
<feature type="region of interest" description="Disordered" evidence="6">
    <location>
        <begin position="1886"/>
        <end position="1917"/>
    </location>
</feature>
<dbReference type="NCBIfam" id="TIGR04131">
    <property type="entry name" value="Bac_Flav_CTERM"/>
    <property type="match status" value="1"/>
</dbReference>
<dbReference type="RefSeq" id="WP_176842249.1">
    <property type="nucleotide sequence ID" value="NZ_FNBN01000002.1"/>
</dbReference>
<protein>
    <submittedName>
        <fullName evidence="9">Gliding motility-associated C-terminal domain-containing protein</fullName>
    </submittedName>
</protein>
<reference evidence="10" key="1">
    <citation type="submission" date="2016-10" db="EMBL/GenBank/DDBJ databases">
        <authorList>
            <person name="Varghese N."/>
            <person name="Submissions S."/>
        </authorList>
    </citation>
    <scope>NUCLEOTIDE SEQUENCE [LARGE SCALE GENOMIC DNA]</scope>
    <source>
        <strain evidence="10">DSM 527</strain>
    </source>
</reference>
<organism evidence="9 10">
    <name type="scientific">Chitinophaga filiformis</name>
    <name type="common">Myxococcus filiformis</name>
    <name type="synonym">Flexibacter filiformis</name>
    <dbReference type="NCBI Taxonomy" id="104663"/>
    <lineage>
        <taxon>Bacteria</taxon>
        <taxon>Pseudomonadati</taxon>
        <taxon>Bacteroidota</taxon>
        <taxon>Chitinophagia</taxon>
        <taxon>Chitinophagales</taxon>
        <taxon>Chitinophagaceae</taxon>
        <taxon>Chitinophaga</taxon>
    </lineage>
</organism>
<evidence type="ECO:0000256" key="1">
    <source>
        <dbReference type="ARBA" id="ARBA00004138"/>
    </source>
</evidence>
<evidence type="ECO:0000259" key="7">
    <source>
        <dbReference type="Pfam" id="PF17892"/>
    </source>
</evidence>
<feature type="compositionally biased region" description="Polar residues" evidence="6">
    <location>
        <begin position="2176"/>
        <end position="2189"/>
    </location>
</feature>
<evidence type="ECO:0000259" key="8">
    <source>
        <dbReference type="Pfam" id="PF22544"/>
    </source>
</evidence>
<evidence type="ECO:0000313" key="9">
    <source>
        <dbReference type="EMBL" id="SDF82109.1"/>
    </source>
</evidence>
<feature type="region of interest" description="Disordered" evidence="6">
    <location>
        <begin position="1329"/>
        <end position="1363"/>
    </location>
</feature>
<feature type="compositionally biased region" description="Low complexity" evidence="6">
    <location>
        <begin position="1988"/>
        <end position="2000"/>
    </location>
</feature>
<feature type="compositionally biased region" description="Low complexity" evidence="6">
    <location>
        <begin position="1514"/>
        <end position="1536"/>
    </location>
</feature>
<dbReference type="Gene3D" id="2.60.40.10">
    <property type="entry name" value="Immunoglobulins"/>
    <property type="match status" value="1"/>
</dbReference>
<dbReference type="GO" id="GO:0005737">
    <property type="term" value="C:cytoplasm"/>
    <property type="evidence" value="ECO:0007669"/>
    <property type="project" value="UniProtKB-SubCell"/>
</dbReference>
<gene>
    <name evidence="9" type="ORF">SAMN04488121_1021090</name>
</gene>
<evidence type="ECO:0000256" key="6">
    <source>
        <dbReference type="SAM" id="MobiDB-lite"/>
    </source>
</evidence>
<accession>A0A1G7P933</accession>
<feature type="domain" description="HYDIN/VesB/CFA65-like Ig-like" evidence="8">
    <location>
        <begin position="812"/>
        <end position="899"/>
    </location>
</feature>
<feature type="region of interest" description="Disordered" evidence="6">
    <location>
        <begin position="2263"/>
        <end position="2296"/>
    </location>
</feature>
<keyword evidence="5" id="KW-0966">Cell projection</keyword>
<keyword evidence="4" id="KW-0969">Cilium</keyword>
<feature type="region of interest" description="Disordered" evidence="6">
    <location>
        <begin position="1981"/>
        <end position="2000"/>
    </location>
</feature>